<reference evidence="3" key="1">
    <citation type="journal article" date="2020" name="bioRxiv">
        <title>A rank-normalized archaeal taxonomy based on genome phylogeny resolves widespread incomplete and uneven classifications.</title>
        <authorList>
            <person name="Rinke C."/>
            <person name="Chuvochina M."/>
            <person name="Mussig A.J."/>
            <person name="Chaumeil P.-A."/>
            <person name="Waite D.W."/>
            <person name="Whitman W.B."/>
            <person name="Parks D.H."/>
            <person name="Hugenholtz P."/>
        </authorList>
    </citation>
    <scope>NUCLEOTIDE SEQUENCE [LARGE SCALE GENOMIC DNA]</scope>
</reference>
<keyword evidence="1" id="KW-1133">Transmembrane helix</keyword>
<accession>A0A7J4IY95</accession>
<feature type="transmembrane region" description="Helical" evidence="1">
    <location>
        <begin position="6"/>
        <end position="29"/>
    </location>
</feature>
<feature type="transmembrane region" description="Helical" evidence="1">
    <location>
        <begin position="50"/>
        <end position="70"/>
    </location>
</feature>
<dbReference type="Proteomes" id="UP000565078">
    <property type="component" value="Unassembled WGS sequence"/>
</dbReference>
<evidence type="ECO:0000313" key="3">
    <source>
        <dbReference type="Proteomes" id="UP000565078"/>
    </source>
</evidence>
<gene>
    <name evidence="2" type="ORF">HA254_04085</name>
</gene>
<name>A0A7J4IY95_9ARCH</name>
<keyword evidence="1" id="KW-0812">Transmembrane</keyword>
<sequence length="103" mass="11173">MLSSGFFQWQVNLCEISLILITSPVRMLWISILAISRSAAFSSPCLARSIMDVIIALFVLSIVCNISGPWCFFTNGSTVTRPPTAVSILSALRFLNATSSSNV</sequence>
<evidence type="ECO:0000256" key="1">
    <source>
        <dbReference type="SAM" id="Phobius"/>
    </source>
</evidence>
<evidence type="ECO:0000313" key="2">
    <source>
        <dbReference type="EMBL" id="HIH09824.1"/>
    </source>
</evidence>
<protein>
    <submittedName>
        <fullName evidence="2">Uncharacterized protein</fullName>
    </submittedName>
</protein>
<organism evidence="2 3">
    <name type="scientific">Candidatus Iainarchaeum sp</name>
    <dbReference type="NCBI Taxonomy" id="3101447"/>
    <lineage>
        <taxon>Archaea</taxon>
        <taxon>Candidatus Iainarchaeota</taxon>
        <taxon>Candidatus Iainarchaeia</taxon>
        <taxon>Candidatus Iainarchaeales</taxon>
        <taxon>Candidatus Iainarchaeaceae</taxon>
        <taxon>Candidatus Iainarchaeum</taxon>
    </lineage>
</organism>
<comment type="caution">
    <text evidence="2">The sequence shown here is derived from an EMBL/GenBank/DDBJ whole genome shotgun (WGS) entry which is preliminary data.</text>
</comment>
<keyword evidence="1" id="KW-0472">Membrane</keyword>
<dbReference type="EMBL" id="DUGC01000062">
    <property type="protein sequence ID" value="HIH09824.1"/>
    <property type="molecule type" value="Genomic_DNA"/>
</dbReference>
<proteinExistence type="predicted"/>
<dbReference type="AlphaFoldDB" id="A0A7J4IY95"/>